<sequence>MCTSQDANSLDLQALALSKFFVSPMRRMEDLPPAFEIPRPRKLSAFEKLPAELRHEIYSHLGVLVARRLWTGCRKDNCGYRSHPGCDTGSYWDTQSDGSDVPEYEHRSRVLEVEFERPDERSGAFVMESRTVDGHNWTYYYIILLKDWPLLHICRLIRDEVADLLFQNVNVRIGFELSDRAVHYDNWTNYYNNKPGHGVFRRMTLNPSWFASMTHIHLTREVGSGFNAKRPGAAYKPRPNLTRALEKQAKTLLFLAKYCPALVTLRADFVPACHEYDCWPCGWYHAWRGKPKQSMLDALIAAYVDVVGRCTKLQSIVIPRADFQTLEDDQAGSGDINLDDRLQVLELRDVLVALREEAARKWLKVLMDDLVAFRCTGCEK</sequence>
<evidence type="ECO:0000313" key="2">
    <source>
        <dbReference type="Proteomes" id="UP000800097"/>
    </source>
</evidence>
<dbReference type="RefSeq" id="XP_033655716.1">
    <property type="nucleotide sequence ID" value="XM_033800744.1"/>
</dbReference>
<dbReference type="AlphaFoldDB" id="A0A6A6JP52"/>
<proteinExistence type="predicted"/>
<organism evidence="1 2">
    <name type="scientific">Westerdykella ornata</name>
    <dbReference type="NCBI Taxonomy" id="318751"/>
    <lineage>
        <taxon>Eukaryota</taxon>
        <taxon>Fungi</taxon>
        <taxon>Dikarya</taxon>
        <taxon>Ascomycota</taxon>
        <taxon>Pezizomycotina</taxon>
        <taxon>Dothideomycetes</taxon>
        <taxon>Pleosporomycetidae</taxon>
        <taxon>Pleosporales</taxon>
        <taxon>Sporormiaceae</taxon>
        <taxon>Westerdykella</taxon>
    </lineage>
</organism>
<evidence type="ECO:0000313" key="1">
    <source>
        <dbReference type="EMBL" id="KAF2278177.1"/>
    </source>
</evidence>
<dbReference type="OrthoDB" id="3736456at2759"/>
<keyword evidence="2" id="KW-1185">Reference proteome</keyword>
<dbReference type="Proteomes" id="UP000800097">
    <property type="component" value="Unassembled WGS sequence"/>
</dbReference>
<accession>A0A6A6JP52</accession>
<gene>
    <name evidence="1" type="ORF">EI97DRAFT_456615</name>
</gene>
<evidence type="ECO:0008006" key="3">
    <source>
        <dbReference type="Google" id="ProtNLM"/>
    </source>
</evidence>
<dbReference type="EMBL" id="ML986488">
    <property type="protein sequence ID" value="KAF2278177.1"/>
    <property type="molecule type" value="Genomic_DNA"/>
</dbReference>
<name>A0A6A6JP52_WESOR</name>
<dbReference type="GeneID" id="54553919"/>
<reference evidence="1" key="1">
    <citation type="journal article" date="2020" name="Stud. Mycol.">
        <title>101 Dothideomycetes genomes: a test case for predicting lifestyles and emergence of pathogens.</title>
        <authorList>
            <person name="Haridas S."/>
            <person name="Albert R."/>
            <person name="Binder M."/>
            <person name="Bloem J."/>
            <person name="Labutti K."/>
            <person name="Salamov A."/>
            <person name="Andreopoulos B."/>
            <person name="Baker S."/>
            <person name="Barry K."/>
            <person name="Bills G."/>
            <person name="Bluhm B."/>
            <person name="Cannon C."/>
            <person name="Castanera R."/>
            <person name="Culley D."/>
            <person name="Daum C."/>
            <person name="Ezra D."/>
            <person name="Gonzalez J."/>
            <person name="Henrissat B."/>
            <person name="Kuo A."/>
            <person name="Liang C."/>
            <person name="Lipzen A."/>
            <person name="Lutzoni F."/>
            <person name="Magnuson J."/>
            <person name="Mondo S."/>
            <person name="Nolan M."/>
            <person name="Ohm R."/>
            <person name="Pangilinan J."/>
            <person name="Park H.-J."/>
            <person name="Ramirez L."/>
            <person name="Alfaro M."/>
            <person name="Sun H."/>
            <person name="Tritt A."/>
            <person name="Yoshinaga Y."/>
            <person name="Zwiers L.-H."/>
            <person name="Turgeon B."/>
            <person name="Goodwin S."/>
            <person name="Spatafora J."/>
            <person name="Crous P."/>
            <person name="Grigoriev I."/>
        </authorList>
    </citation>
    <scope>NUCLEOTIDE SEQUENCE</scope>
    <source>
        <strain evidence="1">CBS 379.55</strain>
    </source>
</reference>
<protein>
    <recommendedName>
        <fullName evidence="3">F-box domain-containing protein</fullName>
    </recommendedName>
</protein>